<evidence type="ECO:0000256" key="1">
    <source>
        <dbReference type="SAM" id="Coils"/>
    </source>
</evidence>
<feature type="coiled-coil region" evidence="1">
    <location>
        <begin position="68"/>
        <end position="273"/>
    </location>
</feature>
<dbReference type="AlphaFoldDB" id="A0AAU9IJ03"/>
<protein>
    <submittedName>
        <fullName evidence="2">Uncharacterized protein</fullName>
    </submittedName>
</protein>
<proteinExistence type="predicted"/>
<evidence type="ECO:0000313" key="3">
    <source>
        <dbReference type="Proteomes" id="UP001162131"/>
    </source>
</evidence>
<keyword evidence="3" id="KW-1185">Reference proteome</keyword>
<sequence length="405" mass="47174">MDFAESIRDRYRSSWDKIRPLIHNPKTSIPIREEKGSISCRSIREDNNINSGFESPKLNYSRSVANCIRGLNEKTTELLKENQILKKDNENLKASYLKEKEELLKTIDEKQKAAWIEENNIKEKIRDLDEFSRNFQIKTNQLEHELENARHECALKDSEIHKLNTILQTREKEIVELKEERMKLKETSKEELDHAKAIITKLQSEIKFQKSDKKKLKEIYAEQQARDIEKETVRWQESTSKIENELIKLRDENSNLKAKITELEDNKASLIEQNAQSEIFVKEIADINEKLLAVIRKKNKSRRPTMSKTNSRVFANNKEFTPDLGEKYSSFPAQRRGDSQIVEASMLENDLKILNDRYKDLLRMGREGKEDMSVLGVELNSVAAALEAKTNHLHSLKSVISDKMS</sequence>
<comment type="caution">
    <text evidence="2">The sequence shown here is derived from an EMBL/GenBank/DDBJ whole genome shotgun (WGS) entry which is preliminary data.</text>
</comment>
<gene>
    <name evidence="2" type="ORF">BSTOLATCC_MIC9575</name>
</gene>
<dbReference type="Proteomes" id="UP001162131">
    <property type="component" value="Unassembled WGS sequence"/>
</dbReference>
<keyword evidence="1" id="KW-0175">Coiled coil</keyword>
<organism evidence="2 3">
    <name type="scientific">Blepharisma stoltei</name>
    <dbReference type="NCBI Taxonomy" id="1481888"/>
    <lineage>
        <taxon>Eukaryota</taxon>
        <taxon>Sar</taxon>
        <taxon>Alveolata</taxon>
        <taxon>Ciliophora</taxon>
        <taxon>Postciliodesmatophora</taxon>
        <taxon>Heterotrichea</taxon>
        <taxon>Heterotrichida</taxon>
        <taxon>Blepharismidae</taxon>
        <taxon>Blepharisma</taxon>
    </lineage>
</organism>
<reference evidence="2" key="1">
    <citation type="submission" date="2021-09" db="EMBL/GenBank/DDBJ databases">
        <authorList>
            <consortium name="AG Swart"/>
            <person name="Singh M."/>
            <person name="Singh A."/>
            <person name="Seah K."/>
            <person name="Emmerich C."/>
        </authorList>
    </citation>
    <scope>NUCLEOTIDE SEQUENCE</scope>
    <source>
        <strain evidence="2">ATCC30299</strain>
    </source>
</reference>
<name>A0AAU9IJ03_9CILI</name>
<dbReference type="EMBL" id="CAJZBQ010000011">
    <property type="protein sequence ID" value="CAG9313771.1"/>
    <property type="molecule type" value="Genomic_DNA"/>
</dbReference>
<accession>A0AAU9IJ03</accession>
<evidence type="ECO:0000313" key="2">
    <source>
        <dbReference type="EMBL" id="CAG9313771.1"/>
    </source>
</evidence>